<dbReference type="GO" id="GO:0030145">
    <property type="term" value="F:manganese ion binding"/>
    <property type="evidence" value="ECO:0007669"/>
    <property type="project" value="InterPro"/>
</dbReference>
<sequence length="412" mass="46891">MTAEVTIPRREKLFSALEEKEAIIIFAAEEEKLEKFKQDNDFLYVTGLQIPEAIYFGYKGQNGPVEMLFIERSDPEKAIWTGPVMSSEEASKKSGLSQDKIHYLDEFLTILSVYCPVINKLWANIGIQALNKPPTRQLFHLFPIRERYPNINIESLETLITPLRKVKSEWELRQLQRAIDITGKAIIDVWEKAEPSMMEYELEAIMFYRLQRMGVKHWGFAPIVGSGINAATLHYEKNECPIESGEVVLMDVGASYLNYSADITRCFPVSGTFSERQKQVYNAVLDVQKKIIEMIKPGVELSTLNQTARDLLAKGAIELGLIEHEEDIKKYYMHSISHFLGMDTHDVGGRNAVLEIGNVITVEPGLYIPEEKLGIRIEDDVLVTENGYCVLSQNIPKEISEIEEIRLQAMAK</sequence>
<evidence type="ECO:0000256" key="7">
    <source>
        <dbReference type="ARBA" id="ARBA00023211"/>
    </source>
</evidence>
<evidence type="ECO:0000256" key="1">
    <source>
        <dbReference type="ARBA" id="ARBA00001424"/>
    </source>
</evidence>
<comment type="similarity">
    <text evidence="3">Belongs to the peptidase M24B family.</text>
</comment>
<comment type="catalytic activity">
    <reaction evidence="1">
        <text>Release of any N-terminal amino acid, including proline, that is linked to proline, even from a dipeptide or tripeptide.</text>
        <dbReference type="EC" id="3.4.11.9"/>
    </reaction>
</comment>
<dbReference type="OrthoDB" id="9806388at2"/>
<dbReference type="STRING" id="459349.CLOAM1087"/>
<evidence type="ECO:0000259" key="8">
    <source>
        <dbReference type="SMART" id="SM01011"/>
    </source>
</evidence>
<dbReference type="InterPro" id="IPR007865">
    <property type="entry name" value="Aminopep_P_N"/>
</dbReference>
<keyword evidence="7" id="KW-0464">Manganese</keyword>
<protein>
    <recommendedName>
        <fullName evidence="4">Xaa-Pro aminopeptidase</fullName>
        <ecNumber evidence="4">3.4.11.9</ecNumber>
    </recommendedName>
</protein>
<dbReference type="PANTHER" id="PTHR43226">
    <property type="entry name" value="XAA-PRO AMINOPEPTIDASE 3"/>
    <property type="match status" value="1"/>
</dbReference>
<keyword evidence="9" id="KW-0031">Aminopeptidase</keyword>
<evidence type="ECO:0000256" key="4">
    <source>
        <dbReference type="ARBA" id="ARBA00012574"/>
    </source>
</evidence>
<accession>B0VHX9</accession>
<dbReference type="InterPro" id="IPR036005">
    <property type="entry name" value="Creatinase/aminopeptidase-like"/>
</dbReference>
<keyword evidence="10" id="KW-1185">Reference proteome</keyword>
<dbReference type="InterPro" id="IPR000994">
    <property type="entry name" value="Pept_M24"/>
</dbReference>
<name>B0VHX9_CLOAI</name>
<dbReference type="InterPro" id="IPR052433">
    <property type="entry name" value="X-Pro_dipept-like"/>
</dbReference>
<dbReference type="GO" id="GO:0005829">
    <property type="term" value="C:cytosol"/>
    <property type="evidence" value="ECO:0007669"/>
    <property type="project" value="TreeGrafter"/>
</dbReference>
<dbReference type="EC" id="3.4.11.9" evidence="4"/>
<evidence type="ECO:0000256" key="2">
    <source>
        <dbReference type="ARBA" id="ARBA00001936"/>
    </source>
</evidence>
<dbReference type="RefSeq" id="WP_015424808.1">
    <property type="nucleotide sequence ID" value="NC_020449.1"/>
</dbReference>
<keyword evidence="9" id="KW-0645">Protease</keyword>
<dbReference type="Gene3D" id="3.90.230.10">
    <property type="entry name" value="Creatinase/methionine aminopeptidase superfamily"/>
    <property type="match status" value="1"/>
</dbReference>
<dbReference type="Pfam" id="PF05195">
    <property type="entry name" value="AMP_N"/>
    <property type="match status" value="1"/>
</dbReference>
<feature type="domain" description="Aminopeptidase P N-terminal" evidence="8">
    <location>
        <begin position="1"/>
        <end position="131"/>
    </location>
</feature>
<dbReference type="PANTHER" id="PTHR43226:SF4">
    <property type="entry name" value="XAA-PRO AMINOPEPTIDASE 3"/>
    <property type="match status" value="1"/>
</dbReference>
<comment type="cofactor">
    <cofactor evidence="2">
        <name>Mn(2+)</name>
        <dbReference type="ChEBI" id="CHEBI:29035"/>
    </cofactor>
</comment>
<dbReference type="GO" id="GO:0070006">
    <property type="term" value="F:metalloaminopeptidase activity"/>
    <property type="evidence" value="ECO:0007669"/>
    <property type="project" value="InterPro"/>
</dbReference>
<dbReference type="Proteomes" id="UP000002019">
    <property type="component" value="Chromosome"/>
</dbReference>
<dbReference type="SUPFAM" id="SSF53092">
    <property type="entry name" value="Creatinase/prolidase N-terminal domain"/>
    <property type="match status" value="1"/>
</dbReference>
<dbReference type="GO" id="GO:0006508">
    <property type="term" value="P:proteolysis"/>
    <property type="evidence" value="ECO:0007669"/>
    <property type="project" value="TreeGrafter"/>
</dbReference>
<keyword evidence="6 9" id="KW-0378">Hydrolase</keyword>
<gene>
    <name evidence="9" type="primary">pepP</name>
    <name evidence="9" type="ordered locus">CLOAM1087</name>
</gene>
<dbReference type="AlphaFoldDB" id="B0VHX9"/>
<organism evidence="9 10">
    <name type="scientific">Cloacimonas acidaminovorans (strain Evry)</name>
    <dbReference type="NCBI Taxonomy" id="459349"/>
    <lineage>
        <taxon>Bacteria</taxon>
        <taxon>Pseudomonadati</taxon>
        <taxon>Candidatus Cloacimonadota</taxon>
        <taxon>Candidatus Cloacimonadia</taxon>
        <taxon>Candidatus Cloacimonadales</taxon>
        <taxon>Candidatus Cloacimonadaceae</taxon>
        <taxon>Candidatus Cloacimonas</taxon>
    </lineage>
</organism>
<dbReference type="KEGG" id="caci:CLOAM1087"/>
<dbReference type="HOGENOM" id="CLU_017266_1_0_0"/>
<dbReference type="SMART" id="SM01011">
    <property type="entry name" value="AMP_N"/>
    <property type="match status" value="1"/>
</dbReference>
<evidence type="ECO:0000313" key="9">
    <source>
        <dbReference type="EMBL" id="CAO80950.1"/>
    </source>
</evidence>
<dbReference type="SUPFAM" id="SSF55920">
    <property type="entry name" value="Creatinase/aminopeptidase"/>
    <property type="match status" value="1"/>
</dbReference>
<dbReference type="Gene3D" id="3.40.350.10">
    <property type="entry name" value="Creatinase/prolidase N-terminal domain"/>
    <property type="match status" value="1"/>
</dbReference>
<dbReference type="Pfam" id="PF00557">
    <property type="entry name" value="Peptidase_M24"/>
    <property type="match status" value="1"/>
</dbReference>
<evidence type="ECO:0000256" key="3">
    <source>
        <dbReference type="ARBA" id="ARBA00008766"/>
    </source>
</evidence>
<keyword evidence="5" id="KW-0479">Metal-binding</keyword>
<proteinExistence type="inferred from homology"/>
<dbReference type="eggNOG" id="COG0006">
    <property type="taxonomic scope" value="Bacteria"/>
</dbReference>
<evidence type="ECO:0000313" key="10">
    <source>
        <dbReference type="Proteomes" id="UP000002019"/>
    </source>
</evidence>
<evidence type="ECO:0000256" key="5">
    <source>
        <dbReference type="ARBA" id="ARBA00022723"/>
    </source>
</evidence>
<dbReference type="InterPro" id="IPR029149">
    <property type="entry name" value="Creatin/AminoP/Spt16_N"/>
</dbReference>
<reference evidence="9 10" key="1">
    <citation type="journal article" date="2008" name="J. Bacteriol.">
        <title>'Candidatus Cloacamonas acidaminovorans': genome sequence reconstruction provides a first glimpse of a new bacterial division.</title>
        <authorList>
            <person name="Pelletier E."/>
            <person name="Kreimeyer A."/>
            <person name="Bocs S."/>
            <person name="Rouy Z."/>
            <person name="Gyapay G."/>
            <person name="Chouari R."/>
            <person name="Riviere D."/>
            <person name="Ganesan A."/>
            <person name="Daegelen P."/>
            <person name="Sghir A."/>
            <person name="Cohen G.N."/>
            <person name="Medigue C."/>
            <person name="Weissenbach J."/>
            <person name="Le Paslier D."/>
        </authorList>
    </citation>
    <scope>NUCLEOTIDE SEQUENCE [LARGE SCALE GENOMIC DNA]</scope>
    <source>
        <strain evidence="10">Evry</strain>
    </source>
</reference>
<evidence type="ECO:0000256" key="6">
    <source>
        <dbReference type="ARBA" id="ARBA00022801"/>
    </source>
</evidence>
<dbReference type="EMBL" id="CU466930">
    <property type="protein sequence ID" value="CAO80950.1"/>
    <property type="molecule type" value="Genomic_DNA"/>
</dbReference>